<name>A0AAE3W3W8_9ACTN</name>
<dbReference type="InterPro" id="IPR035906">
    <property type="entry name" value="MetI-like_sf"/>
</dbReference>
<protein>
    <submittedName>
        <fullName evidence="9">Multiple sugar transport system permease protein</fullName>
    </submittedName>
</protein>
<keyword evidence="6 7" id="KW-0472">Membrane</keyword>
<evidence type="ECO:0000256" key="5">
    <source>
        <dbReference type="ARBA" id="ARBA00022989"/>
    </source>
</evidence>
<evidence type="ECO:0000259" key="8">
    <source>
        <dbReference type="PROSITE" id="PS50928"/>
    </source>
</evidence>
<accession>A0AAE3W3W8</accession>
<feature type="transmembrane region" description="Helical" evidence="7">
    <location>
        <begin position="260"/>
        <end position="280"/>
    </location>
</feature>
<keyword evidence="5 7" id="KW-1133">Transmembrane helix</keyword>
<keyword evidence="4 7" id="KW-0812">Transmembrane</keyword>
<feature type="transmembrane region" description="Helical" evidence="7">
    <location>
        <begin position="104"/>
        <end position="125"/>
    </location>
</feature>
<dbReference type="PANTHER" id="PTHR30193:SF1">
    <property type="entry name" value="ABC TRANSPORTER PERMEASE PROTEIN YESP-RELATED"/>
    <property type="match status" value="1"/>
</dbReference>
<dbReference type="Pfam" id="PF00528">
    <property type="entry name" value="BPD_transp_1"/>
    <property type="match status" value="1"/>
</dbReference>
<comment type="caution">
    <text evidence="9">The sequence shown here is derived from an EMBL/GenBank/DDBJ whole genome shotgun (WGS) entry which is preliminary data.</text>
</comment>
<sequence length="294" mass="32092">MARRETWAAYGFLAPWIIGFLVFLAGPMAASLVLSFTDYDALTGTAFVGAENYRTLIADPRVRTSLGNTLFYTALHVPLTMVVSLGLALLLHRAGRRSAGFFRTVFYLPTVTPKVAVGVLFLLLFNGQSGLVNQVLGPVGPDWTTDPAWIKPGLVLIGAWSLGSTVIIYLAALQDVPRDLHEAAQMDGAGAWARFRAVTVPAISGALFFTLIINTISSLQTFDEVYTAFYGSANQQTYGSDAALFYVVYLFQQAFQFLHIGYASALAWLLFLIIMAVTLVQVRLSRRFVHYGGG</sequence>
<keyword evidence="9" id="KW-0762">Sugar transport</keyword>
<keyword evidence="10" id="KW-1185">Reference proteome</keyword>
<keyword evidence="3" id="KW-1003">Cell membrane</keyword>
<evidence type="ECO:0000256" key="6">
    <source>
        <dbReference type="ARBA" id="ARBA00023136"/>
    </source>
</evidence>
<evidence type="ECO:0000313" key="10">
    <source>
        <dbReference type="Proteomes" id="UP001240236"/>
    </source>
</evidence>
<feature type="transmembrane region" description="Helical" evidence="7">
    <location>
        <begin position="153"/>
        <end position="172"/>
    </location>
</feature>
<evidence type="ECO:0000256" key="7">
    <source>
        <dbReference type="RuleBase" id="RU363032"/>
    </source>
</evidence>
<dbReference type="AlphaFoldDB" id="A0AAE3W3W8"/>
<dbReference type="Gene3D" id="1.10.3720.10">
    <property type="entry name" value="MetI-like"/>
    <property type="match status" value="1"/>
</dbReference>
<organism evidence="9 10">
    <name type="scientific">Catenuloplanes indicus</name>
    <dbReference type="NCBI Taxonomy" id="137267"/>
    <lineage>
        <taxon>Bacteria</taxon>
        <taxon>Bacillati</taxon>
        <taxon>Actinomycetota</taxon>
        <taxon>Actinomycetes</taxon>
        <taxon>Micromonosporales</taxon>
        <taxon>Micromonosporaceae</taxon>
        <taxon>Catenuloplanes</taxon>
    </lineage>
</organism>
<keyword evidence="2 7" id="KW-0813">Transport</keyword>
<dbReference type="EMBL" id="JAUSUZ010000001">
    <property type="protein sequence ID" value="MDQ0369523.1"/>
    <property type="molecule type" value="Genomic_DNA"/>
</dbReference>
<evidence type="ECO:0000313" key="9">
    <source>
        <dbReference type="EMBL" id="MDQ0369523.1"/>
    </source>
</evidence>
<dbReference type="CDD" id="cd06261">
    <property type="entry name" value="TM_PBP2"/>
    <property type="match status" value="1"/>
</dbReference>
<feature type="transmembrane region" description="Helical" evidence="7">
    <location>
        <begin position="7"/>
        <end position="30"/>
    </location>
</feature>
<feature type="transmembrane region" description="Helical" evidence="7">
    <location>
        <begin position="70"/>
        <end position="92"/>
    </location>
</feature>
<feature type="domain" description="ABC transmembrane type-1" evidence="8">
    <location>
        <begin position="66"/>
        <end position="281"/>
    </location>
</feature>
<evidence type="ECO:0000256" key="4">
    <source>
        <dbReference type="ARBA" id="ARBA00022692"/>
    </source>
</evidence>
<dbReference type="SUPFAM" id="SSF160964">
    <property type="entry name" value="MalF N-terminal region-like"/>
    <property type="match status" value="1"/>
</dbReference>
<dbReference type="GO" id="GO:0055085">
    <property type="term" value="P:transmembrane transport"/>
    <property type="evidence" value="ECO:0007669"/>
    <property type="project" value="InterPro"/>
</dbReference>
<dbReference type="PROSITE" id="PS50928">
    <property type="entry name" value="ABC_TM1"/>
    <property type="match status" value="1"/>
</dbReference>
<dbReference type="Proteomes" id="UP001240236">
    <property type="component" value="Unassembled WGS sequence"/>
</dbReference>
<dbReference type="SUPFAM" id="SSF161098">
    <property type="entry name" value="MetI-like"/>
    <property type="match status" value="1"/>
</dbReference>
<dbReference type="InterPro" id="IPR000515">
    <property type="entry name" value="MetI-like"/>
</dbReference>
<proteinExistence type="inferred from homology"/>
<evidence type="ECO:0000256" key="2">
    <source>
        <dbReference type="ARBA" id="ARBA00022448"/>
    </source>
</evidence>
<gene>
    <name evidence="9" type="ORF">J2S42_006192</name>
</gene>
<dbReference type="RefSeq" id="WP_307244810.1">
    <property type="nucleotide sequence ID" value="NZ_JAUSUZ010000001.1"/>
</dbReference>
<evidence type="ECO:0000256" key="1">
    <source>
        <dbReference type="ARBA" id="ARBA00004651"/>
    </source>
</evidence>
<dbReference type="GO" id="GO:0005886">
    <property type="term" value="C:plasma membrane"/>
    <property type="evidence" value="ECO:0007669"/>
    <property type="project" value="UniProtKB-SubCell"/>
</dbReference>
<reference evidence="9 10" key="1">
    <citation type="submission" date="2023-07" db="EMBL/GenBank/DDBJ databases">
        <title>Sequencing the genomes of 1000 actinobacteria strains.</title>
        <authorList>
            <person name="Klenk H.-P."/>
        </authorList>
    </citation>
    <scope>NUCLEOTIDE SEQUENCE [LARGE SCALE GENOMIC DNA]</scope>
    <source>
        <strain evidence="9 10">DSM 44709</strain>
    </source>
</reference>
<dbReference type="InterPro" id="IPR051393">
    <property type="entry name" value="ABC_transporter_permease"/>
</dbReference>
<comment type="subcellular location">
    <subcellularLocation>
        <location evidence="1 7">Cell membrane</location>
        <topology evidence="1 7">Multi-pass membrane protein</topology>
    </subcellularLocation>
</comment>
<dbReference type="PANTHER" id="PTHR30193">
    <property type="entry name" value="ABC TRANSPORTER PERMEASE PROTEIN"/>
    <property type="match status" value="1"/>
</dbReference>
<comment type="similarity">
    <text evidence="7">Belongs to the binding-protein-dependent transport system permease family.</text>
</comment>
<evidence type="ECO:0000256" key="3">
    <source>
        <dbReference type="ARBA" id="ARBA00022475"/>
    </source>
</evidence>
<feature type="transmembrane region" description="Helical" evidence="7">
    <location>
        <begin position="193"/>
        <end position="213"/>
    </location>
</feature>